<dbReference type="Proteomes" id="UP000601435">
    <property type="component" value="Unassembled WGS sequence"/>
</dbReference>
<dbReference type="EMBL" id="CAJNJA010044508">
    <property type="protein sequence ID" value="CAE7802396.1"/>
    <property type="molecule type" value="Genomic_DNA"/>
</dbReference>
<gene>
    <name evidence="2" type="ORF">SNEC2469_LOCUS23689</name>
</gene>
<keyword evidence="3" id="KW-1185">Reference proteome</keyword>
<feature type="compositionally biased region" description="Basic and acidic residues" evidence="1">
    <location>
        <begin position="1022"/>
        <end position="1036"/>
    </location>
</feature>
<comment type="caution">
    <text evidence="2">The sequence shown here is derived from an EMBL/GenBank/DDBJ whole genome shotgun (WGS) entry which is preliminary data.</text>
</comment>
<feature type="region of interest" description="Disordered" evidence="1">
    <location>
        <begin position="1005"/>
        <end position="1036"/>
    </location>
</feature>
<name>A0A812YYI9_9DINO</name>
<feature type="region of interest" description="Disordered" evidence="1">
    <location>
        <begin position="764"/>
        <end position="813"/>
    </location>
</feature>
<feature type="compositionally biased region" description="Basic and acidic residues" evidence="1">
    <location>
        <begin position="1005"/>
        <end position="1015"/>
    </location>
</feature>
<dbReference type="AlphaFoldDB" id="A0A812YYI9"/>
<feature type="non-terminal residue" evidence="2">
    <location>
        <position position="1"/>
    </location>
</feature>
<feature type="compositionally biased region" description="Polar residues" evidence="1">
    <location>
        <begin position="789"/>
        <end position="798"/>
    </location>
</feature>
<evidence type="ECO:0000313" key="2">
    <source>
        <dbReference type="EMBL" id="CAE7802396.1"/>
    </source>
</evidence>
<dbReference type="OrthoDB" id="414863at2759"/>
<proteinExistence type="predicted"/>
<protein>
    <submittedName>
        <fullName evidence="2">Uncharacterized protein</fullName>
    </submittedName>
</protein>
<reference evidence="2" key="1">
    <citation type="submission" date="2021-02" db="EMBL/GenBank/DDBJ databases">
        <authorList>
            <person name="Dougan E. K."/>
            <person name="Rhodes N."/>
            <person name="Thang M."/>
            <person name="Chan C."/>
        </authorList>
    </citation>
    <scope>NUCLEOTIDE SEQUENCE</scope>
</reference>
<accession>A0A812YYI9</accession>
<evidence type="ECO:0000313" key="3">
    <source>
        <dbReference type="Proteomes" id="UP000601435"/>
    </source>
</evidence>
<sequence>ALYLLGEVAPEHTVTSQRAFRVSGGVHRQLGTFASSFEVTMKSCHASCDLAEALSAALQFEEDPTTLVILSPAAVAGPLDFRSMVQWHVRCTRKAKPSRELCRREDGSISFRRLAAYPADRIQGAIFMPKFSQHFYVHRHAGALRDMDGPWRESPTLRAKLDLIHGQGLEDPVVKAFLAEGERLPRRVVVLAAPAAALRLAARAGRVPGAQRIVVALRARAGARRCGVGSWAAQPRLRIACMDRKRLFHPLLAVLDLEKLPETQIFLRGFRRKVPPLSDFLQASDLWAGVVIASHASLYGEHGGPIPVTALGALYRRGFFDERIIEDLHGPCAQEPDLVVASHIALNGVPTEVLGASSSRPPLPTSRSTECWSELIERHPWLWTSLRPRRVILHVALMDDTDDFLLGLTLRYAVSQTRRPDEVVLLTVGQSNFEDSGEVDTDTQVRHGASIRIEGSRCVVVSRRGRRLPIRLPHFLATIGSGKVGAVLRTSDGRGPTVSILRCSGDSCRPKPHLAAAFYRELEPSTAMIFCSAERLINERLVEENVACLDSCAPHCSPQNWCGQASTREDGALYDLSITRAAGYVDHVARCVLCCLADQLKLSAFWRILCSMKPSADDEVVCGIVVAVVLRALPKRLVPARSFMSASFHIAQSLIDAWLAAHAATLSATTSADELKSRLQSLVGATCTNAWWDDASERMEGGSPTLPLQRKLAEVLTRGRQGLRSVSPVPPAQGATGGEAWPERGAAWVLAALEDVVGSVASHSARKAATVKDAGRPSTAGSRPGTAQRPATGTQGRHQFQPPVRLQEGTAPSKQTERLRLLGIKHFVAAAKADDDLQNCQLVATCLADVAMGLAPHLESDDLMACADHLLFLVTCTVDVGGKKAPAPRYARKHLDQAANKLSRALRSSCQIAWRMRRHRGVPSWKRAQAEGDVRVRDAGFRWQPKAVAEAEETVAEATAALRFARQPPPGRSELRRTIALERLAFENMKISWWDGTAPLKEGRISDAMDSRTEDSNWDSPSSDRVRDQTEVPAVEAKEEPIGSEGYVLSRAEHLLKCLMDGEAGSRQGETELRDEDQSFRTLSRHVQDNRQLAQQATSLPGVCEGLQFGSGLVPPKRIIHRV</sequence>
<evidence type="ECO:0000256" key="1">
    <source>
        <dbReference type="SAM" id="MobiDB-lite"/>
    </source>
</evidence>
<organism evidence="2 3">
    <name type="scientific">Symbiodinium necroappetens</name>
    <dbReference type="NCBI Taxonomy" id="1628268"/>
    <lineage>
        <taxon>Eukaryota</taxon>
        <taxon>Sar</taxon>
        <taxon>Alveolata</taxon>
        <taxon>Dinophyceae</taxon>
        <taxon>Suessiales</taxon>
        <taxon>Symbiodiniaceae</taxon>
        <taxon>Symbiodinium</taxon>
    </lineage>
</organism>